<evidence type="ECO:0000313" key="3">
    <source>
        <dbReference type="Proteomes" id="UP000246077"/>
    </source>
</evidence>
<keyword evidence="1" id="KW-0472">Membrane</keyword>
<gene>
    <name evidence="2" type="ORF">DKG75_12580</name>
</gene>
<evidence type="ECO:0000256" key="1">
    <source>
        <dbReference type="SAM" id="Phobius"/>
    </source>
</evidence>
<reference evidence="3" key="1">
    <citation type="submission" date="2018-05" db="EMBL/GenBank/DDBJ databases">
        <title>Zavarzinia sp. HR-AS.</title>
        <authorList>
            <person name="Lee Y."/>
            <person name="Jeon C.O."/>
        </authorList>
    </citation>
    <scope>NUCLEOTIDE SEQUENCE [LARGE SCALE GENOMIC DNA]</scope>
    <source>
        <strain evidence="3">DSM 1231</strain>
    </source>
</reference>
<keyword evidence="1" id="KW-0812">Transmembrane</keyword>
<protein>
    <recommendedName>
        <fullName evidence="4">Nitrogen fixation protein FixH</fullName>
    </recommendedName>
</protein>
<dbReference type="EMBL" id="QGLF01000003">
    <property type="protein sequence ID" value="PWR20821.1"/>
    <property type="molecule type" value="Genomic_DNA"/>
</dbReference>
<dbReference type="InterPro" id="IPR008620">
    <property type="entry name" value="FixH"/>
</dbReference>
<evidence type="ECO:0000313" key="2">
    <source>
        <dbReference type="EMBL" id="PWR20821.1"/>
    </source>
</evidence>
<feature type="transmembrane region" description="Helical" evidence="1">
    <location>
        <begin position="17"/>
        <end position="40"/>
    </location>
</feature>
<dbReference type="RefSeq" id="WP_109921465.1">
    <property type="nucleotide sequence ID" value="NZ_QGLF01000003.1"/>
</dbReference>
<accession>A0A317E2J3</accession>
<keyword evidence="3" id="KW-1185">Reference proteome</keyword>
<dbReference type="AlphaFoldDB" id="A0A317E2J3"/>
<sequence>MTLAQDMSRSGLTGRKVALIVAGFFLTITAVDVFMITSALQSQPGLVTDHAYERGLAYNAVLAAKARQDALGWSVAYERVDGQLMISIKDAAGPMAPDDLALRLLRPSDAGKDRPLVPVAAGPGRYTVNLAEVEAGLWQVAISLRRGDDRFDRLDDLVLP</sequence>
<dbReference type="Pfam" id="PF05751">
    <property type="entry name" value="FixH"/>
    <property type="match status" value="1"/>
</dbReference>
<dbReference type="OrthoDB" id="1495896at2"/>
<organism evidence="2 3">
    <name type="scientific">Zavarzinia compransoris</name>
    <dbReference type="NCBI Taxonomy" id="1264899"/>
    <lineage>
        <taxon>Bacteria</taxon>
        <taxon>Pseudomonadati</taxon>
        <taxon>Pseudomonadota</taxon>
        <taxon>Alphaproteobacteria</taxon>
        <taxon>Rhodospirillales</taxon>
        <taxon>Zavarziniaceae</taxon>
        <taxon>Zavarzinia</taxon>
    </lineage>
</organism>
<keyword evidence="1" id="KW-1133">Transmembrane helix</keyword>
<comment type="caution">
    <text evidence="2">The sequence shown here is derived from an EMBL/GenBank/DDBJ whole genome shotgun (WGS) entry which is preliminary data.</text>
</comment>
<proteinExistence type="predicted"/>
<evidence type="ECO:0008006" key="4">
    <source>
        <dbReference type="Google" id="ProtNLM"/>
    </source>
</evidence>
<name>A0A317E2J3_9PROT</name>
<dbReference type="Proteomes" id="UP000246077">
    <property type="component" value="Unassembled WGS sequence"/>
</dbReference>